<evidence type="ECO:0000313" key="2">
    <source>
        <dbReference type="EMBL" id="GGB47851.1"/>
    </source>
</evidence>
<organism evidence="2 3">
    <name type="scientific">Gordonia jinhuaensis</name>
    <dbReference type="NCBI Taxonomy" id="1517702"/>
    <lineage>
        <taxon>Bacteria</taxon>
        <taxon>Bacillati</taxon>
        <taxon>Actinomycetota</taxon>
        <taxon>Actinomycetes</taxon>
        <taxon>Mycobacteriales</taxon>
        <taxon>Gordoniaceae</taxon>
        <taxon>Gordonia</taxon>
    </lineage>
</organism>
<accession>A0A916TLV3</accession>
<proteinExistence type="predicted"/>
<evidence type="ECO:0000256" key="1">
    <source>
        <dbReference type="SAM" id="MobiDB-lite"/>
    </source>
</evidence>
<sequence length="80" mass="8133">MSEFTHLDTDATATPDGVQREGATGHSEYPRAGDNGELRTSGYNTSVVIAGLGNEPGKLVTGDSAIKTGGIDILSGLAGR</sequence>
<feature type="region of interest" description="Disordered" evidence="1">
    <location>
        <begin position="1"/>
        <end position="40"/>
    </location>
</feature>
<evidence type="ECO:0000313" key="3">
    <source>
        <dbReference type="Proteomes" id="UP000621454"/>
    </source>
</evidence>
<dbReference type="Proteomes" id="UP000621454">
    <property type="component" value="Unassembled WGS sequence"/>
</dbReference>
<feature type="compositionally biased region" description="Basic and acidic residues" evidence="1">
    <location>
        <begin position="28"/>
        <end position="37"/>
    </location>
</feature>
<comment type="caution">
    <text evidence="2">The sequence shown here is derived from an EMBL/GenBank/DDBJ whole genome shotgun (WGS) entry which is preliminary data.</text>
</comment>
<reference evidence="2" key="2">
    <citation type="submission" date="2020-09" db="EMBL/GenBank/DDBJ databases">
        <authorList>
            <person name="Sun Q."/>
            <person name="Zhou Y."/>
        </authorList>
    </citation>
    <scope>NUCLEOTIDE SEQUENCE</scope>
    <source>
        <strain evidence="2">CGMCC 1.12827</strain>
    </source>
</reference>
<name>A0A916TLV3_9ACTN</name>
<keyword evidence="3" id="KW-1185">Reference proteome</keyword>
<protein>
    <submittedName>
        <fullName evidence="2">Uncharacterized protein</fullName>
    </submittedName>
</protein>
<dbReference type="AlphaFoldDB" id="A0A916TLV3"/>
<reference evidence="2" key="1">
    <citation type="journal article" date="2014" name="Int. J. Syst. Evol. Microbiol.">
        <title>Complete genome sequence of Corynebacterium casei LMG S-19264T (=DSM 44701T), isolated from a smear-ripened cheese.</title>
        <authorList>
            <consortium name="US DOE Joint Genome Institute (JGI-PGF)"/>
            <person name="Walter F."/>
            <person name="Albersmeier A."/>
            <person name="Kalinowski J."/>
            <person name="Ruckert C."/>
        </authorList>
    </citation>
    <scope>NUCLEOTIDE SEQUENCE</scope>
    <source>
        <strain evidence="2">CGMCC 1.12827</strain>
    </source>
</reference>
<gene>
    <name evidence="2" type="ORF">GCM10011489_38800</name>
</gene>
<dbReference type="EMBL" id="BMGC01000063">
    <property type="protein sequence ID" value="GGB47851.1"/>
    <property type="molecule type" value="Genomic_DNA"/>
</dbReference>